<organism evidence="1 2">
    <name type="scientific">Hoylesella enoeca</name>
    <dbReference type="NCBI Taxonomy" id="76123"/>
    <lineage>
        <taxon>Bacteria</taxon>
        <taxon>Pseudomonadati</taxon>
        <taxon>Bacteroidota</taxon>
        <taxon>Bacteroidia</taxon>
        <taxon>Bacteroidales</taxon>
        <taxon>Prevotellaceae</taxon>
        <taxon>Hoylesella</taxon>
    </lineage>
</organism>
<name>A0A0S2KJH3_9BACT</name>
<dbReference type="AlphaFoldDB" id="A0A0S2KJH3"/>
<keyword evidence="2" id="KW-1185">Reference proteome</keyword>
<evidence type="ECO:0000313" key="1">
    <source>
        <dbReference type="EMBL" id="ALO48471.1"/>
    </source>
</evidence>
<sequence length="521" mass="59367">MRNYLLTVSVGLFVCACNSGDIAEQVGKETKKSNETVSTEIMSFDSKDDFKKALDNYDVTKEFATRVSNSFPSADNAYKNSSETDFNAEQIGFLVPDEKFRHFLNKDLEIVVNDTLYRITKDGTFFTHSSNKEELEKAVAKVENFTNVTESMKQLGNVKLKDTFGTWNNKSSNPIDDEEYFDEDENDVVIPNQSATRSASRDELTREDVEKFPVVGAVKVHLVDKIIRFSPHYLNHTKIRFSSNSRRKLYVSLYRYDYVFGVSIGLDCKVMKKLWHGLKWGRMKNWGDGIYYGLSSLIVRQQIKEPAFNDFMNFGKAKLQNQWQSLTNHKFTTYAEATKNFKGGIENRWNTEYNGNPTKSPYIIPIIGESVYNILGEGKASEKIAERLDHFLVNKGINFFSGLDTSNSGKQIQFFSENDRAVYSFFSNDITWNGGGYRIHDTFLKYYRNIVLGVTINFGGSNSNIKVKPNISNNDFLGSPEIFFCEGIVYTRDGDGWIGAKIIQEAPDKSIPTFHFGGGRR</sequence>
<dbReference type="PROSITE" id="PS51257">
    <property type="entry name" value="PROKAR_LIPOPROTEIN"/>
    <property type="match status" value="1"/>
</dbReference>
<protein>
    <submittedName>
        <fullName evidence="1">Uncharacterized protein</fullName>
    </submittedName>
</protein>
<evidence type="ECO:0000313" key="2">
    <source>
        <dbReference type="Proteomes" id="UP000056252"/>
    </source>
</evidence>
<dbReference type="STRING" id="76123.AS203_04725"/>
<gene>
    <name evidence="1" type="ORF">AS203_04725</name>
</gene>
<proteinExistence type="predicted"/>
<dbReference type="KEGG" id="peo:AS203_04725"/>
<accession>A0A0S2KJH3</accession>
<reference evidence="2" key="1">
    <citation type="submission" date="2015-11" db="EMBL/GenBank/DDBJ databases">
        <authorList>
            <person name="Holder M.E."/>
            <person name="Ajami N.J."/>
            <person name="Petrosino J.F."/>
        </authorList>
    </citation>
    <scope>NUCLEOTIDE SEQUENCE [LARGE SCALE GENOMIC DNA]</scope>
    <source>
        <strain evidence="2">F0113</strain>
    </source>
</reference>
<dbReference type="Proteomes" id="UP000056252">
    <property type="component" value="Chromosome"/>
</dbReference>
<dbReference type="EMBL" id="CP013195">
    <property type="protein sequence ID" value="ALO48471.1"/>
    <property type="molecule type" value="Genomic_DNA"/>
</dbReference>